<evidence type="ECO:0000313" key="2">
    <source>
        <dbReference type="EMBL" id="BFM43260.1"/>
    </source>
</evidence>
<feature type="domain" description="Protein NO VEIN C-terminal" evidence="1">
    <location>
        <begin position="137"/>
        <end position="224"/>
    </location>
</feature>
<name>A0AAT9H1A9_9FLAO</name>
<evidence type="ECO:0000259" key="1">
    <source>
        <dbReference type="Pfam" id="PF13020"/>
    </source>
</evidence>
<dbReference type="Pfam" id="PF13020">
    <property type="entry name" value="NOV_C"/>
    <property type="match status" value="1"/>
</dbReference>
<proteinExistence type="predicted"/>
<sequence>METSHKLTLIISYYLSRFNDTGFRNLGYTTWDEAFKDIALKLDVKKSSVKNWRDEFDPIHGHRVGWYQRPMNPSRVNVVNAFEDMNEEDLREIVFDILNKNIFQQNENLETIDSIISDKQYDGSGKFILRGPTGKKAERYFIKYHMEKGLPVRGELIDTRENGCGYDFEIKNSETYYVEIKGINAKTGGIVFTNKEWSMAKRKMEKYFLVIISNLNDVPQIRIINNPAKELSPKKNIFKTIQINWNVNENDLKNSIG</sequence>
<dbReference type="InterPro" id="IPR024975">
    <property type="entry name" value="NOV_C"/>
</dbReference>
<dbReference type="AlphaFoldDB" id="A0AAT9H1A9"/>
<accession>A0AAT9H1A9</accession>
<gene>
    <name evidence="2" type="ORF">CFS9_19010</name>
</gene>
<dbReference type="EMBL" id="AP031573">
    <property type="protein sequence ID" value="BFM43260.1"/>
    <property type="molecule type" value="Genomic_DNA"/>
</dbReference>
<reference evidence="2" key="1">
    <citation type="submission" date="2024-05" db="EMBL/GenBank/DDBJ databases">
        <title>Whole-Genome Sequence of CFS9, a Potential Fish Probiotic Isolated from the Body Surface of Silurus asotus.</title>
        <authorList>
            <person name="Kojima M."/>
            <person name="Tobioka K."/>
            <person name="Yokota K."/>
            <person name="Nakatani H."/>
            <person name="Hori K."/>
            <person name="Tamaru Y."/>
            <person name="Okazaki F."/>
        </authorList>
    </citation>
    <scope>NUCLEOTIDE SEQUENCE</scope>
    <source>
        <strain evidence="2">CFS9</strain>
    </source>
</reference>
<organism evidence="2">
    <name type="scientific">Flavobacterium sp. CFS9</name>
    <dbReference type="NCBI Taxonomy" id="3143118"/>
    <lineage>
        <taxon>Bacteria</taxon>
        <taxon>Pseudomonadati</taxon>
        <taxon>Bacteroidota</taxon>
        <taxon>Flavobacteriia</taxon>
        <taxon>Flavobacteriales</taxon>
        <taxon>Flavobacteriaceae</taxon>
        <taxon>Flavobacterium</taxon>
    </lineage>
</organism>
<dbReference type="RefSeq" id="WP_369618322.1">
    <property type="nucleotide sequence ID" value="NZ_AP031573.1"/>
</dbReference>
<protein>
    <recommendedName>
        <fullName evidence="1">Protein NO VEIN C-terminal domain-containing protein</fullName>
    </recommendedName>
</protein>